<dbReference type="InterPro" id="IPR001303">
    <property type="entry name" value="Aldolase_II/adducin_N"/>
</dbReference>
<dbReference type="Gene3D" id="3.40.225.10">
    <property type="entry name" value="Class II aldolase/adducin N-terminal domain"/>
    <property type="match status" value="1"/>
</dbReference>
<proteinExistence type="predicted"/>
<keyword evidence="1" id="KW-0479">Metal-binding</keyword>
<evidence type="ECO:0000259" key="3">
    <source>
        <dbReference type="SMART" id="SM01007"/>
    </source>
</evidence>
<dbReference type="Proteomes" id="UP001521184">
    <property type="component" value="Unassembled WGS sequence"/>
</dbReference>
<dbReference type="InterPro" id="IPR050197">
    <property type="entry name" value="Aldolase_class_II_sugar_metab"/>
</dbReference>
<dbReference type="SMART" id="SM01007">
    <property type="entry name" value="Aldolase_II"/>
    <property type="match status" value="1"/>
</dbReference>
<dbReference type="InterPro" id="IPR036409">
    <property type="entry name" value="Aldolase_II/adducin_N_sf"/>
</dbReference>
<gene>
    <name evidence="4" type="ORF">SLS58_000109</name>
</gene>
<dbReference type="EMBL" id="JAKEKT020000001">
    <property type="protein sequence ID" value="KAL1651986.1"/>
    <property type="molecule type" value="Genomic_DNA"/>
</dbReference>
<evidence type="ECO:0000256" key="2">
    <source>
        <dbReference type="ARBA" id="ARBA00023239"/>
    </source>
</evidence>
<feature type="domain" description="Class II aldolase/adducin N-terminal" evidence="3">
    <location>
        <begin position="12"/>
        <end position="219"/>
    </location>
</feature>
<dbReference type="Pfam" id="PF00596">
    <property type="entry name" value="Aldolase_II"/>
    <property type="match status" value="1"/>
</dbReference>
<dbReference type="PANTHER" id="PTHR22789">
    <property type="entry name" value="FUCULOSE PHOSPHATE ALDOLASE"/>
    <property type="match status" value="1"/>
</dbReference>
<dbReference type="PANTHER" id="PTHR22789:SF0">
    <property type="entry name" value="3-OXO-TETRONATE 4-PHOSPHATE DECARBOXYLASE-RELATED"/>
    <property type="match status" value="1"/>
</dbReference>
<name>A0ABR3U543_9PEZI</name>
<evidence type="ECO:0000256" key="1">
    <source>
        <dbReference type="ARBA" id="ARBA00022723"/>
    </source>
</evidence>
<reference evidence="4 5" key="1">
    <citation type="journal article" date="2023" name="Plant Dis.">
        <title>First Report of Diplodia intermedia Causing Canker and Dieback Diseases on Apple Trees in Canada.</title>
        <authorList>
            <person name="Ellouze W."/>
            <person name="Ilyukhin E."/>
            <person name="Sulman M."/>
            <person name="Ali S."/>
        </authorList>
    </citation>
    <scope>NUCLEOTIDE SEQUENCE [LARGE SCALE GENOMIC DNA]</scope>
    <source>
        <strain evidence="4 5">M45-28</strain>
    </source>
</reference>
<accession>A0ABR3U543</accession>
<keyword evidence="2" id="KW-0456">Lyase</keyword>
<sequence length="293" mass="31171">MASNISLTDTLRLLITANHVLHYHSIVDAFGHISVRNPLDASTFYMSAMLAPAIVASPDDLVQYYVSNGSAVDPAAPEGYSERFIHSEVLRQYPSVGSVIHSHADELLPFTIVEGVEVQPAFHMAGFIGDAVPVFDIARYYTAADTNHNLLVSNPHLGAALASHFDLPAASGNESSTNATSPARTLVLMRGHGFTTVGVDILTAVYRAYYIAANARLQSAAMALGSAVAVGGGGQGNEGGGGGKVRYLSARERHDAGDTKHEWVVKAWGLWLKEVRTRAGGLYENALGWPVVS</sequence>
<dbReference type="SUPFAM" id="SSF53639">
    <property type="entry name" value="AraD/HMP-PK domain-like"/>
    <property type="match status" value="1"/>
</dbReference>
<comment type="caution">
    <text evidence="4">The sequence shown here is derived from an EMBL/GenBank/DDBJ whole genome shotgun (WGS) entry which is preliminary data.</text>
</comment>
<protein>
    <recommendedName>
        <fullName evidence="3">Class II aldolase/adducin N-terminal domain-containing protein</fullName>
    </recommendedName>
</protein>
<evidence type="ECO:0000313" key="4">
    <source>
        <dbReference type="EMBL" id="KAL1651986.1"/>
    </source>
</evidence>
<keyword evidence="5" id="KW-1185">Reference proteome</keyword>
<organism evidence="4 5">
    <name type="scientific">Diplodia intermedia</name>
    <dbReference type="NCBI Taxonomy" id="856260"/>
    <lineage>
        <taxon>Eukaryota</taxon>
        <taxon>Fungi</taxon>
        <taxon>Dikarya</taxon>
        <taxon>Ascomycota</taxon>
        <taxon>Pezizomycotina</taxon>
        <taxon>Dothideomycetes</taxon>
        <taxon>Dothideomycetes incertae sedis</taxon>
        <taxon>Botryosphaeriales</taxon>
        <taxon>Botryosphaeriaceae</taxon>
        <taxon>Diplodia</taxon>
    </lineage>
</organism>
<evidence type="ECO:0000313" key="5">
    <source>
        <dbReference type="Proteomes" id="UP001521184"/>
    </source>
</evidence>